<dbReference type="InterPro" id="IPR043129">
    <property type="entry name" value="ATPase_NBD"/>
</dbReference>
<evidence type="ECO:0000313" key="2">
    <source>
        <dbReference type="EMBL" id="GAG56824.1"/>
    </source>
</evidence>
<dbReference type="InterPro" id="IPR022496">
    <property type="entry name" value="T6A_TsaB"/>
</dbReference>
<evidence type="ECO:0000259" key="1">
    <source>
        <dbReference type="Pfam" id="PF00814"/>
    </source>
</evidence>
<feature type="non-terminal residue" evidence="2">
    <location>
        <position position="1"/>
    </location>
</feature>
<reference evidence="2" key="1">
    <citation type="journal article" date="2014" name="Front. Microbiol.">
        <title>High frequency of phylogenetically diverse reductive dehalogenase-homologous genes in deep subseafloor sedimentary metagenomes.</title>
        <authorList>
            <person name="Kawai M."/>
            <person name="Futagami T."/>
            <person name="Toyoda A."/>
            <person name="Takaki Y."/>
            <person name="Nishi S."/>
            <person name="Hori S."/>
            <person name="Arai W."/>
            <person name="Tsubouchi T."/>
            <person name="Morono Y."/>
            <person name="Uchiyama I."/>
            <person name="Ito T."/>
            <person name="Fujiyama A."/>
            <person name="Inagaki F."/>
            <person name="Takami H."/>
        </authorList>
    </citation>
    <scope>NUCLEOTIDE SEQUENCE</scope>
    <source>
        <strain evidence="2">Expedition CK06-06</strain>
    </source>
</reference>
<dbReference type="NCBIfam" id="TIGR03725">
    <property type="entry name" value="T6A_YeaZ"/>
    <property type="match status" value="1"/>
</dbReference>
<dbReference type="InterPro" id="IPR000905">
    <property type="entry name" value="Gcp-like_dom"/>
</dbReference>
<accession>X0YKW0</accession>
<feature type="domain" description="Gcp-like" evidence="1">
    <location>
        <begin position="14"/>
        <end position="124"/>
    </location>
</feature>
<protein>
    <recommendedName>
        <fullName evidence="1">Gcp-like domain-containing protein</fullName>
    </recommendedName>
</protein>
<sequence>QNEKLLSETSDYNSMKHMVNIMSLLGQALSRARLTIKDVDVFGVNVGPGDFTGTRIGVSVIKILSWLEGKPAFGIDSLDIFALGISYRNISFITRCLKKNIPVLIMPCLDVRKGEVYFAFYNLTSEVDRGSKYLARIGTGGRHYFISKEGKNILVRNCDLKDLLNGLTANGVLKIPDCGSRYRNPEILIGGNCCINYGKMLSDIARQNKIFNLDKKTAYPIARHLNICAYFNAVRKVKAKNLIPVYVRELVPFGS</sequence>
<dbReference type="Pfam" id="PF00814">
    <property type="entry name" value="TsaD"/>
    <property type="match status" value="1"/>
</dbReference>
<dbReference type="GO" id="GO:0002949">
    <property type="term" value="P:tRNA threonylcarbamoyladenosine modification"/>
    <property type="evidence" value="ECO:0007669"/>
    <property type="project" value="InterPro"/>
</dbReference>
<gene>
    <name evidence="2" type="ORF">S01H4_11671</name>
</gene>
<dbReference type="EMBL" id="BART01004777">
    <property type="protein sequence ID" value="GAG56824.1"/>
    <property type="molecule type" value="Genomic_DNA"/>
</dbReference>
<organism evidence="2">
    <name type="scientific">marine sediment metagenome</name>
    <dbReference type="NCBI Taxonomy" id="412755"/>
    <lineage>
        <taxon>unclassified sequences</taxon>
        <taxon>metagenomes</taxon>
        <taxon>ecological metagenomes</taxon>
    </lineage>
</organism>
<dbReference type="AlphaFoldDB" id="X0YKW0"/>
<name>X0YKW0_9ZZZZ</name>
<proteinExistence type="predicted"/>
<comment type="caution">
    <text evidence="2">The sequence shown here is derived from an EMBL/GenBank/DDBJ whole genome shotgun (WGS) entry which is preliminary data.</text>
</comment>
<dbReference type="SUPFAM" id="SSF53067">
    <property type="entry name" value="Actin-like ATPase domain"/>
    <property type="match status" value="1"/>
</dbReference>
<dbReference type="Gene3D" id="3.30.420.40">
    <property type="match status" value="1"/>
</dbReference>